<sequence>MSLFDELKGRAGALKDKAAGLVGENSDTIKGAVGNVGDYIDTKTDGKYSKRVDGLQAKASGLVDSFGGTGGQAPSDGNTSSN</sequence>
<dbReference type="EMBL" id="CP093326">
    <property type="protein sequence ID" value="UNK44600.1"/>
    <property type="molecule type" value="Genomic_DNA"/>
</dbReference>
<dbReference type="Pfam" id="PF14013">
    <property type="entry name" value="MT0933_antitox"/>
    <property type="match status" value="1"/>
</dbReference>
<accession>A0ABY3W607</accession>
<keyword evidence="3" id="KW-1185">Reference proteome</keyword>
<reference evidence="2 3" key="1">
    <citation type="submission" date="2022-03" db="EMBL/GenBank/DDBJ databases">
        <title>Isotopic signatures of nitrous oxide derived from detoxification processes.</title>
        <authorList>
            <person name="Behrendt U."/>
            <person name="Buchen C."/>
            <person name="Well R."/>
            <person name="Ulrich A."/>
            <person name="Rohe L."/>
            <person name="Kolb S."/>
            <person name="Schloter M."/>
            <person name="Horn M.A."/>
            <person name="Augustin J."/>
        </authorList>
    </citation>
    <scope>NUCLEOTIDE SEQUENCE [LARGE SCALE GENOMIC DNA]</scope>
    <source>
        <strain evidence="2 3">S4-C24</strain>
    </source>
</reference>
<proteinExistence type="predicted"/>
<gene>
    <name evidence="2" type="ORF">MNQ99_11455</name>
</gene>
<dbReference type="RefSeq" id="WP_241913028.1">
    <property type="nucleotide sequence ID" value="NZ_CP093326.1"/>
</dbReference>
<dbReference type="InterPro" id="IPR028037">
    <property type="entry name" value="Antitoxin_Rv0909/MT0933"/>
</dbReference>
<feature type="region of interest" description="Disordered" evidence="1">
    <location>
        <begin position="61"/>
        <end position="82"/>
    </location>
</feature>
<organism evidence="2 3">
    <name type="scientific">Arthrobacter sulfonylureivorans</name>
    <dbReference type="NCBI Taxonomy" id="2486855"/>
    <lineage>
        <taxon>Bacteria</taxon>
        <taxon>Bacillati</taxon>
        <taxon>Actinomycetota</taxon>
        <taxon>Actinomycetes</taxon>
        <taxon>Micrococcales</taxon>
        <taxon>Micrococcaceae</taxon>
        <taxon>Arthrobacter</taxon>
    </lineage>
</organism>
<name>A0ABY3W607_9MICC</name>
<protein>
    <submittedName>
        <fullName evidence="2">Antitoxin</fullName>
    </submittedName>
</protein>
<dbReference type="Proteomes" id="UP000829069">
    <property type="component" value="Chromosome"/>
</dbReference>
<evidence type="ECO:0000256" key="1">
    <source>
        <dbReference type="SAM" id="MobiDB-lite"/>
    </source>
</evidence>
<evidence type="ECO:0000313" key="3">
    <source>
        <dbReference type="Proteomes" id="UP000829069"/>
    </source>
</evidence>
<evidence type="ECO:0000313" key="2">
    <source>
        <dbReference type="EMBL" id="UNK44600.1"/>
    </source>
</evidence>